<keyword evidence="2" id="KW-1185">Reference proteome</keyword>
<evidence type="ECO:0008006" key="3">
    <source>
        <dbReference type="Google" id="ProtNLM"/>
    </source>
</evidence>
<sequence length="147" mass="16419">MPKFNPKQIQHYIQALQEILSTTQDAANHVSPYFVKLDDARQANQLAEMSAVDFAEIKAEFDDVVTIYQENATKLADLKAPVRWLGVNKSLANNYQKYAEATAMMANALDVDQQTIDEVKFSQSEEDQQTYLAKVQANVGKIFGTAG</sequence>
<dbReference type="RefSeq" id="WP_089938463.1">
    <property type="nucleotide sequence ID" value="NZ_CAKOEX010000003.1"/>
</dbReference>
<accession>A0A2U1DBP3</accession>
<dbReference type="AlphaFoldDB" id="A0A2U1DBP3"/>
<dbReference type="Proteomes" id="UP000245433">
    <property type="component" value="Unassembled WGS sequence"/>
</dbReference>
<protein>
    <recommendedName>
        <fullName evidence="3">Methyl-accepting chemotaxis protein</fullName>
    </recommendedName>
</protein>
<gene>
    <name evidence="1" type="ORF">C7384_10391</name>
</gene>
<name>A0A2U1DBP3_9LACO</name>
<evidence type="ECO:0000313" key="1">
    <source>
        <dbReference type="EMBL" id="PVY85066.1"/>
    </source>
</evidence>
<dbReference type="OrthoDB" id="2146076at2"/>
<dbReference type="EMBL" id="QEKT01000003">
    <property type="protein sequence ID" value="PVY85066.1"/>
    <property type="molecule type" value="Genomic_DNA"/>
</dbReference>
<organism evidence="1 2">
    <name type="scientific">Convivina intestini</name>
    <dbReference type="NCBI Taxonomy" id="1505726"/>
    <lineage>
        <taxon>Bacteria</taxon>
        <taxon>Bacillati</taxon>
        <taxon>Bacillota</taxon>
        <taxon>Bacilli</taxon>
        <taxon>Lactobacillales</taxon>
        <taxon>Lactobacillaceae</taxon>
        <taxon>Convivina</taxon>
    </lineage>
</organism>
<comment type="caution">
    <text evidence="1">The sequence shown here is derived from an EMBL/GenBank/DDBJ whole genome shotgun (WGS) entry which is preliminary data.</text>
</comment>
<evidence type="ECO:0000313" key="2">
    <source>
        <dbReference type="Proteomes" id="UP000245433"/>
    </source>
</evidence>
<reference evidence="1 2" key="1">
    <citation type="submission" date="2018-04" db="EMBL/GenBank/DDBJ databases">
        <title>Genomic Encyclopedia of Type Strains, Phase IV (KMG-IV): sequencing the most valuable type-strain genomes for metagenomic binning, comparative biology and taxonomic classification.</title>
        <authorList>
            <person name="Goeker M."/>
        </authorList>
    </citation>
    <scope>NUCLEOTIDE SEQUENCE [LARGE SCALE GENOMIC DNA]</scope>
    <source>
        <strain evidence="1 2">DSM 28795</strain>
    </source>
</reference>
<proteinExistence type="predicted"/>